<organism evidence="2 3">
    <name type="scientific">Corchorus capsularis</name>
    <name type="common">Jute</name>
    <dbReference type="NCBI Taxonomy" id="210143"/>
    <lineage>
        <taxon>Eukaryota</taxon>
        <taxon>Viridiplantae</taxon>
        <taxon>Streptophyta</taxon>
        <taxon>Embryophyta</taxon>
        <taxon>Tracheophyta</taxon>
        <taxon>Spermatophyta</taxon>
        <taxon>Magnoliopsida</taxon>
        <taxon>eudicotyledons</taxon>
        <taxon>Gunneridae</taxon>
        <taxon>Pentapetalae</taxon>
        <taxon>rosids</taxon>
        <taxon>malvids</taxon>
        <taxon>Malvales</taxon>
        <taxon>Malvaceae</taxon>
        <taxon>Grewioideae</taxon>
        <taxon>Apeibeae</taxon>
        <taxon>Corchorus</taxon>
    </lineage>
</organism>
<evidence type="ECO:0000313" key="2">
    <source>
        <dbReference type="EMBL" id="OMP05592.1"/>
    </source>
</evidence>
<evidence type="ECO:0000313" key="3">
    <source>
        <dbReference type="Proteomes" id="UP000188268"/>
    </source>
</evidence>
<dbReference type="AlphaFoldDB" id="A0A1R3KER1"/>
<feature type="non-terminal residue" evidence="2">
    <location>
        <position position="1"/>
    </location>
</feature>
<proteinExistence type="predicted"/>
<feature type="compositionally biased region" description="Polar residues" evidence="1">
    <location>
        <begin position="1"/>
        <end position="11"/>
    </location>
</feature>
<keyword evidence="3" id="KW-1185">Reference proteome</keyword>
<feature type="compositionally biased region" description="Basic and acidic residues" evidence="1">
    <location>
        <begin position="78"/>
        <end position="89"/>
    </location>
</feature>
<evidence type="ECO:0000256" key="1">
    <source>
        <dbReference type="SAM" id="MobiDB-lite"/>
    </source>
</evidence>
<gene>
    <name evidence="2" type="ORF">CCACVL1_01864</name>
</gene>
<feature type="compositionally biased region" description="Basic and acidic residues" evidence="1">
    <location>
        <begin position="56"/>
        <end position="68"/>
    </location>
</feature>
<reference evidence="2 3" key="1">
    <citation type="submission" date="2013-09" db="EMBL/GenBank/DDBJ databases">
        <title>Corchorus capsularis genome sequencing.</title>
        <authorList>
            <person name="Alam M."/>
            <person name="Haque M.S."/>
            <person name="Islam M.S."/>
            <person name="Emdad E.M."/>
            <person name="Islam M.M."/>
            <person name="Ahmed B."/>
            <person name="Halim A."/>
            <person name="Hossen Q.M.M."/>
            <person name="Hossain M.Z."/>
            <person name="Ahmed R."/>
            <person name="Khan M.M."/>
            <person name="Islam R."/>
            <person name="Rashid M.M."/>
            <person name="Khan S.A."/>
            <person name="Rahman M.S."/>
            <person name="Alam M."/>
        </authorList>
    </citation>
    <scope>NUCLEOTIDE SEQUENCE [LARGE SCALE GENOMIC DNA]</scope>
    <source>
        <strain evidence="3">cv. CVL-1</strain>
        <tissue evidence="2">Whole seedling</tissue>
    </source>
</reference>
<comment type="caution">
    <text evidence="2">The sequence shown here is derived from an EMBL/GenBank/DDBJ whole genome shotgun (WGS) entry which is preliminary data.</text>
</comment>
<dbReference type="EMBL" id="AWWV01005295">
    <property type="protein sequence ID" value="OMP05592.1"/>
    <property type="molecule type" value="Genomic_DNA"/>
</dbReference>
<dbReference type="Gramene" id="OMP05592">
    <property type="protein sequence ID" value="OMP05592"/>
    <property type="gene ID" value="CCACVL1_01864"/>
</dbReference>
<sequence length="89" mass="10565">KKRTGRSTTSHSKQEEQEQVDRPHHIQSKKNKNKSIDHIAFKARRTRTSRSTTSHTKQEEQEQVDRPHHIQSKKNKNKSIDHITFKSKK</sequence>
<accession>A0A1R3KER1</accession>
<feature type="compositionally biased region" description="Basic and acidic residues" evidence="1">
    <location>
        <begin position="12"/>
        <end position="24"/>
    </location>
</feature>
<protein>
    <submittedName>
        <fullName evidence="2">Uncharacterized protein</fullName>
    </submittedName>
</protein>
<name>A0A1R3KER1_COCAP</name>
<feature type="region of interest" description="Disordered" evidence="1">
    <location>
        <begin position="1"/>
        <end position="89"/>
    </location>
</feature>
<dbReference type="Proteomes" id="UP000188268">
    <property type="component" value="Unassembled WGS sequence"/>
</dbReference>